<name>A0AB39IAF5_9GAMM</name>
<evidence type="ECO:0000313" key="3">
    <source>
        <dbReference type="Proteomes" id="UP000810130"/>
    </source>
</evidence>
<evidence type="ECO:0000313" key="2">
    <source>
        <dbReference type="EMBL" id="XDL14569.1"/>
    </source>
</evidence>
<dbReference type="Proteomes" id="UP000810130">
    <property type="component" value="Unassembled WGS sequence"/>
</dbReference>
<reference evidence="1 3" key="1">
    <citation type="submission" date="2021-04" db="EMBL/GenBank/DDBJ databases">
        <title>Genomic and host-range diversity within the Dickeya zeae complex, identification of D. zeae and D. oryzae members, proposal of two novel subspecies D. zeae subsp. zeae subsp. nov. and D. zeae subsp. dombae subsp. nov.</title>
        <authorList>
            <person name="Van Gijsegem F."/>
            <person name="Hugouvieux-Cotte-Pattat N."/>
        </authorList>
    </citation>
    <scope>NUCLEOTIDE SEQUENCE [LARGE SCALE GENOMIC DNA]</scope>
    <source>
        <strain evidence="1 3">FVG03</strain>
    </source>
</reference>
<evidence type="ECO:0000313" key="1">
    <source>
        <dbReference type="EMBL" id="MBP2856069.1"/>
    </source>
</evidence>
<reference evidence="2" key="2">
    <citation type="submission" date="2024-07" db="EMBL/GenBank/DDBJ databases">
        <authorList>
            <person name="Pedron J."/>
        </authorList>
    </citation>
    <scope>NUCLEOTIDE SEQUENCE</scope>
    <source>
        <strain evidence="2">A642-S2-A17</strain>
    </source>
</reference>
<protein>
    <submittedName>
        <fullName evidence="2">Uncharacterized protein</fullName>
    </submittedName>
</protein>
<dbReference type="AlphaFoldDB" id="A0AB39IAF5"/>
<accession>A0AB39IAF5</accession>
<dbReference type="EMBL" id="JAGJWX010000001">
    <property type="protein sequence ID" value="MBP2856069.1"/>
    <property type="molecule type" value="Genomic_DNA"/>
</dbReference>
<keyword evidence="3" id="KW-1185">Reference proteome</keyword>
<sequence>MAPDSGHKNKRFVITLAVITPESGWGRQFSGYSETPFWAGKSVLHKNVHQAA</sequence>
<gene>
    <name evidence="1" type="ORF">J8657_00475</name>
    <name evidence="2" type="ORF">LF923_0020865</name>
</gene>
<proteinExistence type="predicted"/>
<organism evidence="2">
    <name type="scientific">Dickeya oryzae</name>
    <dbReference type="NCBI Taxonomy" id="1240404"/>
    <lineage>
        <taxon>Bacteria</taxon>
        <taxon>Pseudomonadati</taxon>
        <taxon>Pseudomonadota</taxon>
        <taxon>Gammaproteobacteria</taxon>
        <taxon>Enterobacterales</taxon>
        <taxon>Pectobacteriaceae</taxon>
        <taxon>Dickeya</taxon>
    </lineage>
</organism>
<dbReference type="RefSeq" id="WP_193744486.1">
    <property type="nucleotide sequence ID" value="NZ_CM001972.1"/>
</dbReference>
<dbReference type="EMBL" id="CP162411">
    <property type="protein sequence ID" value="XDL14569.1"/>
    <property type="molecule type" value="Genomic_DNA"/>
</dbReference>